<evidence type="ECO:0000313" key="6">
    <source>
        <dbReference type="Proteomes" id="UP000553963"/>
    </source>
</evidence>
<evidence type="ECO:0000256" key="2">
    <source>
        <dbReference type="ARBA" id="ARBA00023125"/>
    </source>
</evidence>
<protein>
    <submittedName>
        <fullName evidence="5">DNA-binding HxlR family transcriptional regulator</fullName>
    </submittedName>
</protein>
<sequence length="124" mass="14121">MRELLTSDGKCPVETALELIDGKWKGVALYHLLGETLRFNELRRRIPQVTQRVLTKQLRELERDGLLTRTVFAEVPPRVEYRLTELGESLKPIILALRQWGAEYRARQDSPHQESGDAAAKAAA</sequence>
<dbReference type="Gene3D" id="1.10.10.10">
    <property type="entry name" value="Winged helix-like DNA-binding domain superfamily/Winged helix DNA-binding domain"/>
    <property type="match status" value="1"/>
</dbReference>
<gene>
    <name evidence="5" type="ORF">GGR25_004000</name>
</gene>
<dbReference type="PANTHER" id="PTHR33204">
    <property type="entry name" value="TRANSCRIPTIONAL REGULATOR, MARR FAMILY"/>
    <property type="match status" value="1"/>
</dbReference>
<accession>A0A840AXG0</accession>
<keyword evidence="3" id="KW-0804">Transcription</keyword>
<keyword evidence="1" id="KW-0805">Transcription regulation</keyword>
<evidence type="ECO:0000313" key="5">
    <source>
        <dbReference type="EMBL" id="MBB3932936.1"/>
    </source>
</evidence>
<keyword evidence="6" id="KW-1185">Reference proteome</keyword>
<dbReference type="AlphaFoldDB" id="A0A840AXG0"/>
<organism evidence="5 6">
    <name type="scientific">Kaistia hirudinis</name>
    <dbReference type="NCBI Taxonomy" id="1293440"/>
    <lineage>
        <taxon>Bacteria</taxon>
        <taxon>Pseudomonadati</taxon>
        <taxon>Pseudomonadota</taxon>
        <taxon>Alphaproteobacteria</taxon>
        <taxon>Hyphomicrobiales</taxon>
        <taxon>Kaistiaceae</taxon>
        <taxon>Kaistia</taxon>
    </lineage>
</organism>
<comment type="caution">
    <text evidence="5">The sequence shown here is derived from an EMBL/GenBank/DDBJ whole genome shotgun (WGS) entry which is preliminary data.</text>
</comment>
<dbReference type="PANTHER" id="PTHR33204:SF29">
    <property type="entry name" value="TRANSCRIPTIONAL REGULATOR"/>
    <property type="match status" value="1"/>
</dbReference>
<dbReference type="InterPro" id="IPR036390">
    <property type="entry name" value="WH_DNA-bd_sf"/>
</dbReference>
<dbReference type="SUPFAM" id="SSF46785">
    <property type="entry name" value="Winged helix' DNA-binding domain"/>
    <property type="match status" value="1"/>
</dbReference>
<proteinExistence type="predicted"/>
<feature type="domain" description="HTH hxlR-type" evidence="4">
    <location>
        <begin position="11"/>
        <end position="109"/>
    </location>
</feature>
<keyword evidence="2 5" id="KW-0238">DNA-binding</keyword>
<evidence type="ECO:0000259" key="4">
    <source>
        <dbReference type="PROSITE" id="PS51118"/>
    </source>
</evidence>
<evidence type="ECO:0000256" key="1">
    <source>
        <dbReference type="ARBA" id="ARBA00023015"/>
    </source>
</evidence>
<reference evidence="5 6" key="1">
    <citation type="submission" date="2020-08" db="EMBL/GenBank/DDBJ databases">
        <title>Genomic Encyclopedia of Type Strains, Phase IV (KMG-IV): sequencing the most valuable type-strain genomes for metagenomic binning, comparative biology and taxonomic classification.</title>
        <authorList>
            <person name="Goeker M."/>
        </authorList>
    </citation>
    <scope>NUCLEOTIDE SEQUENCE [LARGE SCALE GENOMIC DNA]</scope>
    <source>
        <strain evidence="5 6">DSM 25966</strain>
    </source>
</reference>
<dbReference type="Pfam" id="PF01638">
    <property type="entry name" value="HxlR"/>
    <property type="match status" value="1"/>
</dbReference>
<evidence type="ECO:0000256" key="3">
    <source>
        <dbReference type="ARBA" id="ARBA00023163"/>
    </source>
</evidence>
<dbReference type="PROSITE" id="PS51118">
    <property type="entry name" value="HTH_HXLR"/>
    <property type="match status" value="1"/>
</dbReference>
<dbReference type="RefSeq" id="WP_183400589.1">
    <property type="nucleotide sequence ID" value="NZ_JACIDS010000005.1"/>
</dbReference>
<name>A0A840AXG0_9HYPH</name>
<dbReference type="InterPro" id="IPR002577">
    <property type="entry name" value="HTH_HxlR"/>
</dbReference>
<dbReference type="InterPro" id="IPR036388">
    <property type="entry name" value="WH-like_DNA-bd_sf"/>
</dbReference>
<dbReference type="GO" id="GO:0003677">
    <property type="term" value="F:DNA binding"/>
    <property type="evidence" value="ECO:0007669"/>
    <property type="project" value="UniProtKB-KW"/>
</dbReference>
<dbReference type="Proteomes" id="UP000553963">
    <property type="component" value="Unassembled WGS sequence"/>
</dbReference>
<dbReference type="EMBL" id="JACIDS010000005">
    <property type="protein sequence ID" value="MBB3932936.1"/>
    <property type="molecule type" value="Genomic_DNA"/>
</dbReference>